<accession>A0A2P2IR89</accession>
<reference evidence="2" key="1">
    <citation type="submission" date="2018-02" db="EMBL/GenBank/DDBJ databases">
        <title>Rhizophora mucronata_Transcriptome.</title>
        <authorList>
            <person name="Meera S.P."/>
            <person name="Sreeshan A."/>
            <person name="Augustine A."/>
        </authorList>
    </citation>
    <scope>NUCLEOTIDE SEQUENCE</scope>
    <source>
        <tissue evidence="2">Leaf</tissue>
    </source>
</reference>
<name>A0A2P2IR89_RHIMU</name>
<dbReference type="AlphaFoldDB" id="A0A2P2IR89"/>
<evidence type="ECO:0000256" key="1">
    <source>
        <dbReference type="SAM" id="Phobius"/>
    </source>
</evidence>
<protein>
    <submittedName>
        <fullName evidence="2">Uncharacterized protein</fullName>
    </submittedName>
</protein>
<sequence length="25" mass="2997">MTMKMMAYWFQVIILLVLICIPQPL</sequence>
<proteinExistence type="predicted"/>
<keyword evidence="1" id="KW-0812">Transmembrane</keyword>
<feature type="transmembrane region" description="Helical" evidence="1">
    <location>
        <begin position="7"/>
        <end position="24"/>
    </location>
</feature>
<keyword evidence="1" id="KW-1133">Transmembrane helix</keyword>
<dbReference type="EMBL" id="GGEC01003268">
    <property type="protein sequence ID" value="MBW83751.1"/>
    <property type="molecule type" value="Transcribed_RNA"/>
</dbReference>
<organism evidence="2">
    <name type="scientific">Rhizophora mucronata</name>
    <name type="common">Asiatic mangrove</name>
    <dbReference type="NCBI Taxonomy" id="61149"/>
    <lineage>
        <taxon>Eukaryota</taxon>
        <taxon>Viridiplantae</taxon>
        <taxon>Streptophyta</taxon>
        <taxon>Embryophyta</taxon>
        <taxon>Tracheophyta</taxon>
        <taxon>Spermatophyta</taxon>
        <taxon>Magnoliopsida</taxon>
        <taxon>eudicotyledons</taxon>
        <taxon>Gunneridae</taxon>
        <taxon>Pentapetalae</taxon>
        <taxon>rosids</taxon>
        <taxon>fabids</taxon>
        <taxon>Malpighiales</taxon>
        <taxon>Rhizophoraceae</taxon>
        <taxon>Rhizophora</taxon>
    </lineage>
</organism>
<evidence type="ECO:0000313" key="2">
    <source>
        <dbReference type="EMBL" id="MBW83751.1"/>
    </source>
</evidence>
<keyword evidence="1" id="KW-0472">Membrane</keyword>